<comment type="caution">
    <text evidence="7">The sequence shown here is derived from an EMBL/GenBank/DDBJ whole genome shotgun (WGS) entry which is preliminary data.</text>
</comment>
<feature type="transmembrane region" description="Helical" evidence="5">
    <location>
        <begin position="63"/>
        <end position="80"/>
    </location>
</feature>
<keyword evidence="2 5" id="KW-0812">Transmembrane</keyword>
<keyword evidence="4 5" id="KW-0472">Membrane</keyword>
<feature type="transmembrane region" description="Helical" evidence="5">
    <location>
        <begin position="133"/>
        <end position="151"/>
    </location>
</feature>
<gene>
    <name evidence="7" type="ORF">QM012_006958</name>
</gene>
<protein>
    <recommendedName>
        <fullName evidence="6">Major facilitator superfamily (MFS) profile domain-containing protein</fullName>
    </recommendedName>
</protein>
<feature type="domain" description="Major facilitator superfamily (MFS) profile" evidence="6">
    <location>
        <begin position="67"/>
        <end position="535"/>
    </location>
</feature>
<evidence type="ECO:0000259" key="6">
    <source>
        <dbReference type="PROSITE" id="PS50850"/>
    </source>
</evidence>
<feature type="transmembrane region" description="Helical" evidence="5">
    <location>
        <begin position="505"/>
        <end position="530"/>
    </location>
</feature>
<evidence type="ECO:0000256" key="5">
    <source>
        <dbReference type="SAM" id="Phobius"/>
    </source>
</evidence>
<dbReference type="InterPro" id="IPR036259">
    <property type="entry name" value="MFS_trans_sf"/>
</dbReference>
<keyword evidence="3 5" id="KW-1133">Transmembrane helix</keyword>
<evidence type="ECO:0000256" key="1">
    <source>
        <dbReference type="ARBA" id="ARBA00004141"/>
    </source>
</evidence>
<dbReference type="SUPFAM" id="SSF103473">
    <property type="entry name" value="MFS general substrate transporter"/>
    <property type="match status" value="1"/>
</dbReference>
<dbReference type="PANTHER" id="PTHR23502:SF149">
    <property type="entry name" value="TRANSPORTER, PUTATIVE-RELATED"/>
    <property type="match status" value="1"/>
</dbReference>
<name>A0ABR0TQ29_AURPU</name>
<feature type="transmembrane region" description="Helical" evidence="5">
    <location>
        <begin position="222"/>
        <end position="241"/>
    </location>
</feature>
<evidence type="ECO:0000256" key="4">
    <source>
        <dbReference type="ARBA" id="ARBA00023136"/>
    </source>
</evidence>
<dbReference type="Gene3D" id="1.20.1250.20">
    <property type="entry name" value="MFS general substrate transporter like domains"/>
    <property type="match status" value="2"/>
</dbReference>
<dbReference type="InterPro" id="IPR011701">
    <property type="entry name" value="MFS"/>
</dbReference>
<accession>A0ABR0TQ29</accession>
<feature type="transmembrane region" description="Helical" evidence="5">
    <location>
        <begin position="413"/>
        <end position="436"/>
    </location>
</feature>
<dbReference type="PROSITE" id="PS50850">
    <property type="entry name" value="MFS"/>
    <property type="match status" value="1"/>
</dbReference>
<dbReference type="Proteomes" id="UP001341245">
    <property type="component" value="Unassembled WGS sequence"/>
</dbReference>
<keyword evidence="8" id="KW-1185">Reference proteome</keyword>
<comment type="subcellular location">
    <subcellularLocation>
        <location evidence="1">Membrane</location>
        <topology evidence="1">Multi-pass membrane protein</topology>
    </subcellularLocation>
</comment>
<evidence type="ECO:0000313" key="8">
    <source>
        <dbReference type="Proteomes" id="UP001341245"/>
    </source>
</evidence>
<feature type="transmembrane region" description="Helical" evidence="5">
    <location>
        <begin position="191"/>
        <end position="210"/>
    </location>
</feature>
<feature type="transmembrane region" description="Helical" evidence="5">
    <location>
        <begin position="474"/>
        <end position="493"/>
    </location>
</feature>
<feature type="transmembrane region" description="Helical" evidence="5">
    <location>
        <begin position="332"/>
        <end position="350"/>
    </location>
</feature>
<evidence type="ECO:0000256" key="3">
    <source>
        <dbReference type="ARBA" id="ARBA00022989"/>
    </source>
</evidence>
<sequence>MVEAASDARLRGVVQEVLGVVVYPGTEIMTDVADVHLKHAGKHTLIPQPSNDPSDPLNWSRTWKWLTMSSMALCTFNYGVGPLSLAPQVPYYMKDFDSSLPAVINFVGVSILILGFTNFIWVPLSRGLGRRPVAIITTIITMASYIWRARATSYNSFLGASILCGIGASPGETLGPIIIADISFLHERGRWMGLYQWSFWSGLMIGPILAGVTSQDYGWQSFWWVTTAISAFTIVWTLFFLPETKWDRRESSVSSEDMQAQTSGSSLKDDTMITKTEKVNGVEQGYLQASSSEERISGKPSKTQMLPLVGWKAHEPVLEAIILPFKLARFPIVLWGAWQFTLSASCYLMVNLIQSQALGAPPYNFSPAHVGYTNLAFFVGVCISLLTAGPLSDWVSQRATVRNNGVREPEMRLPALLPFAICTIIGSIVLSLGFQYGWPWEVVVIVGFTLIGVQVAAVSGIAITYVVDCYKPAAGEYLVCATVFKNVWGYGMSKFLNDWIVKSGYIGPLMTIAALSLGCMLLGGVPLYFYGKKLRGWSANSSVHSAS</sequence>
<dbReference type="Pfam" id="PF07690">
    <property type="entry name" value="MFS_1"/>
    <property type="match status" value="1"/>
</dbReference>
<evidence type="ECO:0000313" key="7">
    <source>
        <dbReference type="EMBL" id="KAK6006548.1"/>
    </source>
</evidence>
<feature type="transmembrane region" description="Helical" evidence="5">
    <location>
        <begin position="157"/>
        <end position="179"/>
    </location>
</feature>
<proteinExistence type="predicted"/>
<feature type="transmembrane region" description="Helical" evidence="5">
    <location>
        <begin position="370"/>
        <end position="392"/>
    </location>
</feature>
<feature type="transmembrane region" description="Helical" evidence="5">
    <location>
        <begin position="442"/>
        <end position="467"/>
    </location>
</feature>
<dbReference type="EMBL" id="JASGXD010000004">
    <property type="protein sequence ID" value="KAK6006548.1"/>
    <property type="molecule type" value="Genomic_DNA"/>
</dbReference>
<dbReference type="InterPro" id="IPR020846">
    <property type="entry name" value="MFS_dom"/>
</dbReference>
<feature type="transmembrane region" description="Helical" evidence="5">
    <location>
        <begin position="100"/>
        <end position="121"/>
    </location>
</feature>
<evidence type="ECO:0000256" key="2">
    <source>
        <dbReference type="ARBA" id="ARBA00022692"/>
    </source>
</evidence>
<dbReference type="PANTHER" id="PTHR23502">
    <property type="entry name" value="MAJOR FACILITATOR SUPERFAMILY"/>
    <property type="match status" value="1"/>
</dbReference>
<organism evidence="7 8">
    <name type="scientific">Aureobasidium pullulans</name>
    <name type="common">Black yeast</name>
    <name type="synonym">Pullularia pullulans</name>
    <dbReference type="NCBI Taxonomy" id="5580"/>
    <lineage>
        <taxon>Eukaryota</taxon>
        <taxon>Fungi</taxon>
        <taxon>Dikarya</taxon>
        <taxon>Ascomycota</taxon>
        <taxon>Pezizomycotina</taxon>
        <taxon>Dothideomycetes</taxon>
        <taxon>Dothideomycetidae</taxon>
        <taxon>Dothideales</taxon>
        <taxon>Saccotheciaceae</taxon>
        <taxon>Aureobasidium</taxon>
    </lineage>
</organism>
<reference evidence="7 8" key="1">
    <citation type="submission" date="2023-11" db="EMBL/GenBank/DDBJ databases">
        <title>Draft genome sequence and annotation of the polyextremotolerant black yeast-like fungus Aureobasidium pullulans NRRL 62042.</title>
        <authorList>
            <person name="Dielentheis-Frenken M.R.E."/>
            <person name="Wibberg D."/>
            <person name="Blank L.M."/>
            <person name="Tiso T."/>
        </authorList>
    </citation>
    <scope>NUCLEOTIDE SEQUENCE [LARGE SCALE GENOMIC DNA]</scope>
    <source>
        <strain evidence="7 8">NRRL 62042</strain>
    </source>
</reference>